<evidence type="ECO:0000259" key="3">
    <source>
        <dbReference type="PROSITE" id="PS50883"/>
    </source>
</evidence>
<dbReference type="EMBL" id="QPJK01000019">
    <property type="protein sequence ID" value="RCW63417.1"/>
    <property type="molecule type" value="Genomic_DNA"/>
</dbReference>
<sequence>MSHDASLQNLAALVVEASDNAVVVCGPDLRTLYVNPGFCRLMGYQLEDLQGKRPADVLAGPSTDLRALAAARDPERPANFRLELLLYTRSGQPLWVAITSNVVRDDQGKAQYICSMFSDITLTKVHEVLQHRVLDAMVHELPVAALMGLVCEEVERIAPELLCTVLDVDDFGRLHPLAGPSLPVALGEALDGVPVGPQAGGGGAAAWTGDAVEVADIAADPAWQGLAHLVLPQGLRACWSCPVRASDGTVVGVFALYFASRHGPSEFHRSLAGICVRLCALALERERARLRMERLASVDMLTGLANRMALKSRATQLLEELAGKGAPMAVLCIDLDRFRLVNETQGPDSGDQLLRETARRLMGCVRSIDLTGRLGGDEFAVILPSCPVRQAATAAERLLAAVAAPLLLPGVTLQPTASIGVAMFPDDGTDVDTLLHHADMARTQAKLGGRGGARFFNEEMQQRTRERVALEAALRLGLRDGGLRLHYQPQIDRRSGSLYGVEALARWSHPQLGEIPPARFIPLAEEAGMVAELGRWALAEACRQMAQWRGEGLRVPRVAVNLSTRNFEEEGLVPLVAGLLDAHGLVAGDLTLEMTESMLLDATPSVLAALHALRAMGVHLSLDDFGTGYSSLSYLHRLPIHELKLDQSFVRDLADNATARALTNTILRIGDSLKLTVVAEGVENAVQAQLLAERGSTIVQGYLYGRPMPAQALADWLAGNPQP</sequence>
<evidence type="ECO:0000259" key="4">
    <source>
        <dbReference type="PROSITE" id="PS50887"/>
    </source>
</evidence>
<organism evidence="5 6">
    <name type="scientific">Pseudorhodoferax soli</name>
    <dbReference type="NCBI Taxonomy" id="545864"/>
    <lineage>
        <taxon>Bacteria</taxon>
        <taxon>Pseudomonadati</taxon>
        <taxon>Pseudomonadota</taxon>
        <taxon>Betaproteobacteria</taxon>
        <taxon>Burkholderiales</taxon>
        <taxon>Comamonadaceae</taxon>
    </lineage>
</organism>
<dbReference type="PANTHER" id="PTHR44757:SF2">
    <property type="entry name" value="BIOFILM ARCHITECTURE MAINTENANCE PROTEIN MBAA"/>
    <property type="match status" value="1"/>
</dbReference>
<dbReference type="InterPro" id="IPR001633">
    <property type="entry name" value="EAL_dom"/>
</dbReference>
<dbReference type="Gene3D" id="3.30.70.270">
    <property type="match status" value="1"/>
</dbReference>
<accession>A0A368XAG2</accession>
<dbReference type="InterPro" id="IPR043128">
    <property type="entry name" value="Rev_trsase/Diguanyl_cyclase"/>
</dbReference>
<dbReference type="SUPFAM" id="SSF55785">
    <property type="entry name" value="PYP-like sensor domain (PAS domain)"/>
    <property type="match status" value="1"/>
</dbReference>
<dbReference type="SUPFAM" id="SSF55781">
    <property type="entry name" value="GAF domain-like"/>
    <property type="match status" value="1"/>
</dbReference>
<dbReference type="InterPro" id="IPR035919">
    <property type="entry name" value="EAL_sf"/>
</dbReference>
<dbReference type="CDD" id="cd00130">
    <property type="entry name" value="PAS"/>
    <property type="match status" value="1"/>
</dbReference>
<feature type="domain" description="EAL" evidence="3">
    <location>
        <begin position="467"/>
        <end position="721"/>
    </location>
</feature>
<feature type="domain" description="PAC" evidence="2">
    <location>
        <begin position="80"/>
        <end position="132"/>
    </location>
</feature>
<dbReference type="SMART" id="SM00052">
    <property type="entry name" value="EAL"/>
    <property type="match status" value="1"/>
</dbReference>
<dbReference type="OrthoDB" id="9813903at2"/>
<dbReference type="PIRSF" id="PIRSF005925">
    <property type="entry name" value="Dos"/>
    <property type="match status" value="1"/>
</dbReference>
<evidence type="ECO:0000259" key="1">
    <source>
        <dbReference type="PROSITE" id="PS50112"/>
    </source>
</evidence>
<dbReference type="NCBIfam" id="TIGR00229">
    <property type="entry name" value="sensory_box"/>
    <property type="match status" value="1"/>
</dbReference>
<evidence type="ECO:0000259" key="2">
    <source>
        <dbReference type="PROSITE" id="PS50113"/>
    </source>
</evidence>
<keyword evidence="6" id="KW-1185">Reference proteome</keyword>
<dbReference type="Gene3D" id="3.30.450.40">
    <property type="match status" value="1"/>
</dbReference>
<dbReference type="AlphaFoldDB" id="A0A368XAG2"/>
<dbReference type="InterPro" id="IPR000014">
    <property type="entry name" value="PAS"/>
</dbReference>
<dbReference type="PANTHER" id="PTHR44757">
    <property type="entry name" value="DIGUANYLATE CYCLASE DGCP"/>
    <property type="match status" value="1"/>
</dbReference>
<dbReference type="InterPro" id="IPR052155">
    <property type="entry name" value="Biofilm_reg_signaling"/>
</dbReference>
<dbReference type="FunFam" id="3.20.20.450:FF:000001">
    <property type="entry name" value="Cyclic di-GMP phosphodiesterase yahA"/>
    <property type="match status" value="1"/>
</dbReference>
<evidence type="ECO:0000313" key="6">
    <source>
        <dbReference type="Proteomes" id="UP000252884"/>
    </source>
</evidence>
<feature type="domain" description="PAS" evidence="1">
    <location>
        <begin position="7"/>
        <end position="52"/>
    </location>
</feature>
<proteinExistence type="predicted"/>
<dbReference type="InterPro" id="IPR003018">
    <property type="entry name" value="GAF"/>
</dbReference>
<dbReference type="Pfam" id="PF13426">
    <property type="entry name" value="PAS_9"/>
    <property type="match status" value="1"/>
</dbReference>
<feature type="domain" description="GGDEF" evidence="4">
    <location>
        <begin position="326"/>
        <end position="458"/>
    </location>
</feature>
<dbReference type="CDD" id="cd01948">
    <property type="entry name" value="EAL"/>
    <property type="match status" value="1"/>
</dbReference>
<dbReference type="Gene3D" id="3.20.20.450">
    <property type="entry name" value="EAL domain"/>
    <property type="match status" value="1"/>
</dbReference>
<dbReference type="InterPro" id="IPR012226">
    <property type="entry name" value="Diguanyl_cyclase/Pdiesterase"/>
</dbReference>
<dbReference type="Gene3D" id="3.30.450.20">
    <property type="entry name" value="PAS domain"/>
    <property type="match status" value="1"/>
</dbReference>
<reference evidence="5 6" key="1">
    <citation type="submission" date="2018-07" db="EMBL/GenBank/DDBJ databases">
        <title>Genomic Encyclopedia of Type Strains, Phase IV (KMG-IV): sequencing the most valuable type-strain genomes for metagenomic binning, comparative biology and taxonomic classification.</title>
        <authorList>
            <person name="Goeker M."/>
        </authorList>
    </citation>
    <scope>NUCLEOTIDE SEQUENCE [LARGE SCALE GENOMIC DNA]</scope>
    <source>
        <strain evidence="5 6">DSM 21634</strain>
    </source>
</reference>
<evidence type="ECO:0000313" key="5">
    <source>
        <dbReference type="EMBL" id="RCW63417.1"/>
    </source>
</evidence>
<dbReference type="InterPro" id="IPR035965">
    <property type="entry name" value="PAS-like_dom_sf"/>
</dbReference>
<dbReference type="RefSeq" id="WP_114472660.1">
    <property type="nucleotide sequence ID" value="NZ_QPJK01000019.1"/>
</dbReference>
<gene>
    <name evidence="5" type="ORF">DES41_11922</name>
</gene>
<dbReference type="SMART" id="SM00267">
    <property type="entry name" value="GGDEF"/>
    <property type="match status" value="1"/>
</dbReference>
<name>A0A368XAG2_9BURK</name>
<dbReference type="Pfam" id="PF13185">
    <property type="entry name" value="GAF_2"/>
    <property type="match status" value="1"/>
</dbReference>
<dbReference type="CDD" id="cd01949">
    <property type="entry name" value="GGDEF"/>
    <property type="match status" value="1"/>
</dbReference>
<comment type="caution">
    <text evidence="5">The sequence shown here is derived from an EMBL/GenBank/DDBJ whole genome shotgun (WGS) entry which is preliminary data.</text>
</comment>
<dbReference type="Proteomes" id="UP000252884">
    <property type="component" value="Unassembled WGS sequence"/>
</dbReference>
<dbReference type="Pfam" id="PF00563">
    <property type="entry name" value="EAL"/>
    <property type="match status" value="1"/>
</dbReference>
<dbReference type="PROSITE" id="PS50113">
    <property type="entry name" value="PAC"/>
    <property type="match status" value="1"/>
</dbReference>
<dbReference type="InterPro" id="IPR029016">
    <property type="entry name" value="GAF-like_dom_sf"/>
</dbReference>
<dbReference type="SMART" id="SM00086">
    <property type="entry name" value="PAC"/>
    <property type="match status" value="1"/>
</dbReference>
<dbReference type="PROSITE" id="PS50883">
    <property type="entry name" value="EAL"/>
    <property type="match status" value="1"/>
</dbReference>
<protein>
    <submittedName>
        <fullName evidence="5">Diguanylate cyclase/phosphodiesterase with PAS/PAC sensor(S)</fullName>
    </submittedName>
</protein>
<dbReference type="SMART" id="SM00091">
    <property type="entry name" value="PAS"/>
    <property type="match status" value="1"/>
</dbReference>
<dbReference type="InterPro" id="IPR000700">
    <property type="entry name" value="PAS-assoc_C"/>
</dbReference>
<dbReference type="PROSITE" id="PS50112">
    <property type="entry name" value="PAS"/>
    <property type="match status" value="1"/>
</dbReference>
<dbReference type="SUPFAM" id="SSF141868">
    <property type="entry name" value="EAL domain-like"/>
    <property type="match status" value="1"/>
</dbReference>
<dbReference type="InterPro" id="IPR000160">
    <property type="entry name" value="GGDEF_dom"/>
</dbReference>
<dbReference type="Pfam" id="PF00990">
    <property type="entry name" value="GGDEF"/>
    <property type="match status" value="1"/>
</dbReference>
<dbReference type="SUPFAM" id="SSF55073">
    <property type="entry name" value="Nucleotide cyclase"/>
    <property type="match status" value="1"/>
</dbReference>
<dbReference type="PROSITE" id="PS50887">
    <property type="entry name" value="GGDEF"/>
    <property type="match status" value="1"/>
</dbReference>
<dbReference type="NCBIfam" id="TIGR00254">
    <property type="entry name" value="GGDEF"/>
    <property type="match status" value="1"/>
</dbReference>
<dbReference type="InterPro" id="IPR029787">
    <property type="entry name" value="Nucleotide_cyclase"/>
</dbReference>
<dbReference type="InterPro" id="IPR001610">
    <property type="entry name" value="PAC"/>
</dbReference>